<evidence type="ECO:0000256" key="2">
    <source>
        <dbReference type="SAM" id="SignalP"/>
    </source>
</evidence>
<feature type="region of interest" description="Disordered" evidence="1">
    <location>
        <begin position="24"/>
        <end position="43"/>
    </location>
</feature>
<feature type="compositionally biased region" description="Polar residues" evidence="1">
    <location>
        <begin position="34"/>
        <end position="43"/>
    </location>
</feature>
<dbReference type="AlphaFoldDB" id="A0A914NK89"/>
<proteinExistence type="predicted"/>
<feature type="signal peptide" evidence="2">
    <location>
        <begin position="1"/>
        <end position="16"/>
    </location>
</feature>
<evidence type="ECO:0000313" key="4">
    <source>
        <dbReference type="WBParaSite" id="Minc3s05670g38619"/>
    </source>
</evidence>
<evidence type="ECO:0000256" key="1">
    <source>
        <dbReference type="SAM" id="MobiDB-lite"/>
    </source>
</evidence>
<reference evidence="4" key="1">
    <citation type="submission" date="2022-11" db="UniProtKB">
        <authorList>
            <consortium name="WormBaseParasite"/>
        </authorList>
    </citation>
    <scope>IDENTIFICATION</scope>
</reference>
<keyword evidence="2" id="KW-0732">Signal</keyword>
<name>A0A914NK89_MELIC</name>
<evidence type="ECO:0000313" key="3">
    <source>
        <dbReference type="Proteomes" id="UP000887563"/>
    </source>
</evidence>
<organism evidence="3 4">
    <name type="scientific">Meloidogyne incognita</name>
    <name type="common">Southern root-knot nematode worm</name>
    <name type="synonym">Oxyuris incognita</name>
    <dbReference type="NCBI Taxonomy" id="6306"/>
    <lineage>
        <taxon>Eukaryota</taxon>
        <taxon>Metazoa</taxon>
        <taxon>Ecdysozoa</taxon>
        <taxon>Nematoda</taxon>
        <taxon>Chromadorea</taxon>
        <taxon>Rhabditida</taxon>
        <taxon>Tylenchina</taxon>
        <taxon>Tylenchomorpha</taxon>
        <taxon>Tylenchoidea</taxon>
        <taxon>Meloidogynidae</taxon>
        <taxon>Meloidogyninae</taxon>
        <taxon>Meloidogyne</taxon>
        <taxon>Meloidogyne incognita group</taxon>
    </lineage>
</organism>
<accession>A0A914NK89</accession>
<keyword evidence="3" id="KW-1185">Reference proteome</keyword>
<feature type="chain" id="PRO_5036896153" evidence="2">
    <location>
        <begin position="17"/>
        <end position="126"/>
    </location>
</feature>
<sequence>MIIFLLLMTHLHLTNGMFHQEAESSSSRGKHVQMHSSPQPSTESGMHFSLVELSILIRILDFINIDHIKGITDPNFDSEKIIINYCNIEFNNLPMENKNSIIPIYDQLKNKLTQVDSFVLISNIFM</sequence>
<dbReference type="WBParaSite" id="Minc3s05670g38619">
    <property type="protein sequence ID" value="Minc3s05670g38619"/>
    <property type="gene ID" value="Minc3s05670g38619"/>
</dbReference>
<dbReference type="Proteomes" id="UP000887563">
    <property type="component" value="Unplaced"/>
</dbReference>
<protein>
    <submittedName>
        <fullName evidence="4">Uncharacterized protein</fullName>
    </submittedName>
</protein>